<proteinExistence type="predicted"/>
<keyword evidence="2" id="KW-0238">DNA-binding</keyword>
<keyword evidence="1" id="KW-0229">DNA integration</keyword>
<name>A0A6J6ZQJ1_9ZZZZ</name>
<reference evidence="6" key="1">
    <citation type="submission" date="2020-05" db="EMBL/GenBank/DDBJ databases">
        <authorList>
            <person name="Chiriac C."/>
            <person name="Salcher M."/>
            <person name="Ghai R."/>
            <person name="Kavagutti S V."/>
        </authorList>
    </citation>
    <scope>NUCLEOTIDE SEQUENCE</scope>
</reference>
<evidence type="ECO:0000313" key="6">
    <source>
        <dbReference type="EMBL" id="CAB4823005.1"/>
    </source>
</evidence>
<evidence type="ECO:0000256" key="3">
    <source>
        <dbReference type="ARBA" id="ARBA00023172"/>
    </source>
</evidence>
<dbReference type="GO" id="GO:0015074">
    <property type="term" value="P:DNA integration"/>
    <property type="evidence" value="ECO:0007669"/>
    <property type="project" value="UniProtKB-KW"/>
</dbReference>
<keyword evidence="3" id="KW-0233">DNA recombination</keyword>
<accession>A0A6J6ZQJ1</accession>
<dbReference type="Pfam" id="PF00589">
    <property type="entry name" value="Phage_integrase"/>
    <property type="match status" value="1"/>
</dbReference>
<dbReference type="SUPFAM" id="SSF56349">
    <property type="entry name" value="DNA breaking-rejoining enzymes"/>
    <property type="match status" value="1"/>
</dbReference>
<dbReference type="InterPro" id="IPR004107">
    <property type="entry name" value="Integrase_SAM-like_N"/>
</dbReference>
<dbReference type="InterPro" id="IPR044068">
    <property type="entry name" value="CB"/>
</dbReference>
<feature type="domain" description="Tyr recombinase" evidence="4">
    <location>
        <begin position="177"/>
        <end position="383"/>
    </location>
</feature>
<gene>
    <name evidence="6" type="ORF">UFOPK3181_00337</name>
</gene>
<dbReference type="GO" id="GO:0006310">
    <property type="term" value="P:DNA recombination"/>
    <property type="evidence" value="ECO:0007669"/>
    <property type="project" value="UniProtKB-KW"/>
</dbReference>
<dbReference type="InterPro" id="IPR013762">
    <property type="entry name" value="Integrase-like_cat_sf"/>
</dbReference>
<dbReference type="CDD" id="cd01189">
    <property type="entry name" value="INT_ICEBs1_C_like"/>
    <property type="match status" value="1"/>
</dbReference>
<dbReference type="PANTHER" id="PTHR30349">
    <property type="entry name" value="PHAGE INTEGRASE-RELATED"/>
    <property type="match status" value="1"/>
</dbReference>
<dbReference type="InterPro" id="IPR002104">
    <property type="entry name" value="Integrase_catalytic"/>
</dbReference>
<dbReference type="Gene3D" id="1.10.150.130">
    <property type="match status" value="1"/>
</dbReference>
<dbReference type="InterPro" id="IPR010998">
    <property type="entry name" value="Integrase_recombinase_N"/>
</dbReference>
<dbReference type="PROSITE" id="PS51898">
    <property type="entry name" value="TYR_RECOMBINASE"/>
    <property type="match status" value="1"/>
</dbReference>
<dbReference type="Gene3D" id="1.10.443.10">
    <property type="entry name" value="Intergrase catalytic core"/>
    <property type="match status" value="1"/>
</dbReference>
<organism evidence="6">
    <name type="scientific">freshwater metagenome</name>
    <dbReference type="NCBI Taxonomy" id="449393"/>
    <lineage>
        <taxon>unclassified sequences</taxon>
        <taxon>metagenomes</taxon>
        <taxon>ecological metagenomes</taxon>
    </lineage>
</organism>
<dbReference type="InterPro" id="IPR050090">
    <property type="entry name" value="Tyrosine_recombinase_XerCD"/>
</dbReference>
<dbReference type="PROSITE" id="PS51900">
    <property type="entry name" value="CB"/>
    <property type="match status" value="1"/>
</dbReference>
<dbReference type="InterPro" id="IPR011010">
    <property type="entry name" value="DNA_brk_join_enz"/>
</dbReference>
<dbReference type="PANTHER" id="PTHR30349:SF91">
    <property type="entry name" value="INTA PROTEIN"/>
    <property type="match status" value="1"/>
</dbReference>
<feature type="domain" description="Core-binding (CB)" evidence="5">
    <location>
        <begin position="68"/>
        <end position="152"/>
    </location>
</feature>
<evidence type="ECO:0000256" key="2">
    <source>
        <dbReference type="ARBA" id="ARBA00023125"/>
    </source>
</evidence>
<dbReference type="GO" id="GO:0003677">
    <property type="term" value="F:DNA binding"/>
    <property type="evidence" value="ECO:0007669"/>
    <property type="project" value="UniProtKB-KW"/>
</dbReference>
<dbReference type="EMBL" id="CAFABG010000014">
    <property type="protein sequence ID" value="CAB4823005.1"/>
    <property type="molecule type" value="Genomic_DNA"/>
</dbReference>
<evidence type="ECO:0000259" key="5">
    <source>
        <dbReference type="PROSITE" id="PS51900"/>
    </source>
</evidence>
<evidence type="ECO:0000256" key="1">
    <source>
        <dbReference type="ARBA" id="ARBA00022908"/>
    </source>
</evidence>
<dbReference type="Pfam" id="PF14659">
    <property type="entry name" value="Phage_int_SAM_3"/>
    <property type="match status" value="1"/>
</dbReference>
<protein>
    <submittedName>
        <fullName evidence="6">Unannotated protein</fullName>
    </submittedName>
</protein>
<dbReference type="AlphaFoldDB" id="A0A6J6ZQJ1"/>
<evidence type="ECO:0000259" key="4">
    <source>
        <dbReference type="PROSITE" id="PS51898"/>
    </source>
</evidence>
<sequence length="404" mass="45971">MTNKPNGSGSVYQEKNGRWIAALTLTPDAHGKRRVKRKVLKSKSLANKALIQLQVEHSNKTLNIRSNETVGQFAERWLSTVIPLRGLKPSTISNYQQMVYYYIKPILGKKRLSDLKSQHVLNLVNSLRERELSTNTIRRARSILHNMLETAVEEDSLSKNPVVRTSLIKKSVGEETRVQKSYSTQEVNRALTILRGSIYEGPFRLMVCLGLRIGEVIALRWNEVNFEENQLWIIRTEGHIPTLLGDDSWSVERVEGTTKSNRKRVLYLTSEQVEFLQSHQKAQKKMRLKNGPAWNSESYVFTTENGTPFAANNIRKGLNRLLTKNGLRWIRLHDLRHTAGFLAVEAGVGIEDVQDMLGHASIQITKDVYVGHVQAGSDRAVRALEDYILSGHQPVQRKIGNEFR</sequence>